<sequence>MPLSPFFPFPSLLFSEGKRWFPLPSPGVVRGSTGGGSCGAWSGIVERGGGSRVRVATSEEASPRSDATLSRHS</sequence>
<reference evidence="2" key="1">
    <citation type="submission" date="2017-07" db="EMBL/GenBank/DDBJ databases">
        <title>Taro Niue Genome Assembly and Annotation.</title>
        <authorList>
            <person name="Atibalentja N."/>
            <person name="Keating K."/>
            <person name="Fields C.J."/>
        </authorList>
    </citation>
    <scope>NUCLEOTIDE SEQUENCE</scope>
    <source>
        <strain evidence="2">Niue_2</strain>
        <tissue evidence="2">Leaf</tissue>
    </source>
</reference>
<gene>
    <name evidence="2" type="ORF">Taro_004673</name>
</gene>
<keyword evidence="3" id="KW-1185">Reference proteome</keyword>
<proteinExistence type="predicted"/>
<evidence type="ECO:0000313" key="2">
    <source>
        <dbReference type="EMBL" id="MQL72333.1"/>
    </source>
</evidence>
<organism evidence="2 3">
    <name type="scientific">Colocasia esculenta</name>
    <name type="common">Wild taro</name>
    <name type="synonym">Arum esculentum</name>
    <dbReference type="NCBI Taxonomy" id="4460"/>
    <lineage>
        <taxon>Eukaryota</taxon>
        <taxon>Viridiplantae</taxon>
        <taxon>Streptophyta</taxon>
        <taxon>Embryophyta</taxon>
        <taxon>Tracheophyta</taxon>
        <taxon>Spermatophyta</taxon>
        <taxon>Magnoliopsida</taxon>
        <taxon>Liliopsida</taxon>
        <taxon>Araceae</taxon>
        <taxon>Aroideae</taxon>
        <taxon>Colocasieae</taxon>
        <taxon>Colocasia</taxon>
    </lineage>
</organism>
<dbReference type="Proteomes" id="UP000652761">
    <property type="component" value="Unassembled WGS sequence"/>
</dbReference>
<protein>
    <submittedName>
        <fullName evidence="2">Uncharacterized protein</fullName>
    </submittedName>
</protein>
<dbReference type="AlphaFoldDB" id="A0A843TSB2"/>
<evidence type="ECO:0000256" key="1">
    <source>
        <dbReference type="SAM" id="MobiDB-lite"/>
    </source>
</evidence>
<feature type="region of interest" description="Disordered" evidence="1">
    <location>
        <begin position="51"/>
        <end position="73"/>
    </location>
</feature>
<comment type="caution">
    <text evidence="2">The sequence shown here is derived from an EMBL/GenBank/DDBJ whole genome shotgun (WGS) entry which is preliminary data.</text>
</comment>
<evidence type="ECO:0000313" key="3">
    <source>
        <dbReference type="Proteomes" id="UP000652761"/>
    </source>
</evidence>
<dbReference type="EMBL" id="NMUH01000127">
    <property type="protein sequence ID" value="MQL72333.1"/>
    <property type="molecule type" value="Genomic_DNA"/>
</dbReference>
<accession>A0A843TSB2</accession>
<name>A0A843TSB2_COLES</name>